<dbReference type="Proteomes" id="UP000290624">
    <property type="component" value="Unassembled WGS sequence"/>
</dbReference>
<dbReference type="InterPro" id="IPR016181">
    <property type="entry name" value="Acyl_CoA_acyltransferase"/>
</dbReference>
<dbReference type="EMBL" id="PPCV01000004">
    <property type="protein sequence ID" value="RXW32291.1"/>
    <property type="molecule type" value="Genomic_DNA"/>
</dbReference>
<evidence type="ECO:0000313" key="3">
    <source>
        <dbReference type="Proteomes" id="UP000290624"/>
    </source>
</evidence>
<keyword evidence="2" id="KW-0808">Transferase</keyword>
<name>A0A4Q2EG22_9ACTN</name>
<accession>A0A4Q2EG22</accession>
<gene>
    <name evidence="2" type="ORF">C1706_06955</name>
</gene>
<dbReference type="Pfam" id="PF00583">
    <property type="entry name" value="Acetyltransf_1"/>
    <property type="match status" value="1"/>
</dbReference>
<dbReference type="PROSITE" id="PS51186">
    <property type="entry name" value="GNAT"/>
    <property type="match status" value="1"/>
</dbReference>
<dbReference type="SUPFAM" id="SSF55729">
    <property type="entry name" value="Acyl-CoA N-acyltransferases (Nat)"/>
    <property type="match status" value="1"/>
</dbReference>
<comment type="caution">
    <text evidence="2">The sequence shown here is derived from an EMBL/GenBank/DDBJ whole genome shotgun (WGS) entry which is preliminary data.</text>
</comment>
<evidence type="ECO:0000259" key="1">
    <source>
        <dbReference type="PROSITE" id="PS51186"/>
    </source>
</evidence>
<dbReference type="Gene3D" id="3.40.630.30">
    <property type="match status" value="1"/>
</dbReference>
<reference evidence="2 3" key="1">
    <citation type="submission" date="2018-01" db="EMBL/GenBank/DDBJ databases">
        <title>Lactibacter flavus gen. nov., sp. nov., a novel bacterium of the family Propionibacteriaceae isolated from raw milk and dairy products.</title>
        <authorList>
            <person name="Wenning M."/>
            <person name="Breitenwieser F."/>
            <person name="Huptas C."/>
            <person name="von Neubeck M."/>
            <person name="Busse H.-J."/>
            <person name="Scherer S."/>
        </authorList>
    </citation>
    <scope>NUCLEOTIDE SEQUENCE [LARGE SCALE GENOMIC DNA]</scope>
    <source>
        <strain evidence="2 3">VG341</strain>
    </source>
</reference>
<feature type="domain" description="N-acetyltransferase" evidence="1">
    <location>
        <begin position="29"/>
        <end position="178"/>
    </location>
</feature>
<organism evidence="2 3">
    <name type="scientific">Propioniciclava flava</name>
    <dbReference type="NCBI Taxonomy" id="2072026"/>
    <lineage>
        <taxon>Bacteria</taxon>
        <taxon>Bacillati</taxon>
        <taxon>Actinomycetota</taxon>
        <taxon>Actinomycetes</taxon>
        <taxon>Propionibacteriales</taxon>
        <taxon>Propionibacteriaceae</taxon>
        <taxon>Propioniciclava</taxon>
    </lineage>
</organism>
<dbReference type="PANTHER" id="PTHR43072">
    <property type="entry name" value="N-ACETYLTRANSFERASE"/>
    <property type="match status" value="1"/>
</dbReference>
<dbReference type="OrthoDB" id="3254236at2"/>
<dbReference type="InterPro" id="IPR000182">
    <property type="entry name" value="GNAT_dom"/>
</dbReference>
<proteinExistence type="predicted"/>
<keyword evidence="3" id="KW-1185">Reference proteome</keyword>
<dbReference type="AlphaFoldDB" id="A0A4Q2EG22"/>
<sequence>MRVCHRGRIVNTLFAPFEPESSGTPMPEAHVRLGVRGDLPHTGALAAQREGGLPADWIAQHARRFETDGNQLFVVEAEGAIIGYGWVSFLTPVDHGGRNAPDGWYLSGVVIAPDARRRGLGRRLTQERIDWALERGSAVYYVVAASNWASRALHGELGFEELTDDFRMPGVVFTRDDGLLCRRVERPDATVTELASRR</sequence>
<evidence type="ECO:0000313" key="2">
    <source>
        <dbReference type="EMBL" id="RXW32291.1"/>
    </source>
</evidence>
<dbReference type="GO" id="GO:0016747">
    <property type="term" value="F:acyltransferase activity, transferring groups other than amino-acyl groups"/>
    <property type="evidence" value="ECO:0007669"/>
    <property type="project" value="InterPro"/>
</dbReference>
<protein>
    <submittedName>
        <fullName evidence="2">N-acetyltransferase</fullName>
    </submittedName>
</protein>